<evidence type="ECO:0000313" key="2">
    <source>
        <dbReference type="Proteomes" id="UP001597058"/>
    </source>
</evidence>
<reference evidence="2" key="1">
    <citation type="journal article" date="2019" name="Int. J. Syst. Evol. Microbiol.">
        <title>The Global Catalogue of Microorganisms (GCM) 10K type strain sequencing project: providing services to taxonomists for standard genome sequencing and annotation.</title>
        <authorList>
            <consortium name="The Broad Institute Genomics Platform"/>
            <consortium name="The Broad Institute Genome Sequencing Center for Infectious Disease"/>
            <person name="Wu L."/>
            <person name="Ma J."/>
        </authorList>
    </citation>
    <scope>NUCLEOTIDE SEQUENCE [LARGE SCALE GENOMIC DNA]</scope>
    <source>
        <strain evidence="2">CGMCC 4.7020</strain>
    </source>
</reference>
<gene>
    <name evidence="1" type="ORF">ACFQ5X_40800</name>
</gene>
<evidence type="ECO:0000313" key="1">
    <source>
        <dbReference type="EMBL" id="MFD1312122.1"/>
    </source>
</evidence>
<comment type="caution">
    <text evidence="1">The sequence shown here is derived from an EMBL/GenBank/DDBJ whole genome shotgun (WGS) entry which is preliminary data.</text>
</comment>
<accession>A0ABW3XRN9</accession>
<keyword evidence="2" id="KW-1185">Reference proteome</keyword>
<evidence type="ECO:0008006" key="3">
    <source>
        <dbReference type="Google" id="ProtNLM"/>
    </source>
</evidence>
<name>A0ABW3XRN9_9ACTN</name>
<proteinExistence type="predicted"/>
<sequence>MVLLALPDDTDIRDAAPTLGGVVASDDADPYPRNWLLPALSPDVYLARRGANGPVVYAGVGAGDRKAGGLRGRLRRYTSGRALASGLGEAIIDRALADPQWLRQRLAEAESGQPMRATEWGKVALLWADLHVCWTVTKNRADAVALEKEVLALQGIAWWNRKR</sequence>
<organism evidence="1 2">
    <name type="scientific">Streptomyces kaempferi</name>
    <dbReference type="NCBI Taxonomy" id="333725"/>
    <lineage>
        <taxon>Bacteria</taxon>
        <taxon>Bacillati</taxon>
        <taxon>Actinomycetota</taxon>
        <taxon>Actinomycetes</taxon>
        <taxon>Kitasatosporales</taxon>
        <taxon>Streptomycetaceae</taxon>
        <taxon>Streptomyces</taxon>
    </lineage>
</organism>
<protein>
    <recommendedName>
        <fullName evidence="3">GIY-YIG domain-containing protein</fullName>
    </recommendedName>
</protein>
<dbReference type="RefSeq" id="WP_381330653.1">
    <property type="nucleotide sequence ID" value="NZ_JBHTMM010000104.1"/>
</dbReference>
<dbReference type="Proteomes" id="UP001597058">
    <property type="component" value="Unassembled WGS sequence"/>
</dbReference>
<dbReference type="EMBL" id="JBHTMM010000104">
    <property type="protein sequence ID" value="MFD1312122.1"/>
    <property type="molecule type" value="Genomic_DNA"/>
</dbReference>